<accession>A0A7V7GUG6</accession>
<name>A0A7V7GUG6_9GAMM</name>
<dbReference type="EMBL" id="QOVF01000002">
    <property type="protein sequence ID" value="KAA0695068.1"/>
    <property type="molecule type" value="Genomic_DNA"/>
</dbReference>
<evidence type="ECO:0000313" key="1">
    <source>
        <dbReference type="EMBL" id="KAA0695068.1"/>
    </source>
</evidence>
<dbReference type="RefSeq" id="WP_149332436.1">
    <property type="nucleotide sequence ID" value="NZ_QOVF01000002.1"/>
</dbReference>
<sequence>MITEILDGVTIIKMLFGKGKLVDKREERVIFDMIYSASPELQVEELERPDFVVFGLDRSVGVEVTELYRHPVDAKMSKVPNYTLGLLNETQAIHRKDREYIKVDQVELKDENGQSQGKPMAIITEMPSIKERVELLMEVIKSKEQKARGYKEKCDLVDLVILDASSLFMHNSFDEFFKPFWIMCDNGLIKNSSFREIFLISSECDNRSVAIPLRANLFLADCFAFESFINDAKLKEKESLKPLDVLLASLYMSGHQDIRISGGTDNFSLHYGAWELLYSDEGKCIRDRTLVSEDFEFELLREIYGRFSNEVVSEAENFLGKRKGVYAAISLSFPVRAK</sequence>
<dbReference type="AlphaFoldDB" id="A0A7V7GUG6"/>
<organism evidence="1 2">
    <name type="scientific">Halopseudomonas laoshanensis</name>
    <dbReference type="NCBI Taxonomy" id="2268758"/>
    <lineage>
        <taxon>Bacteria</taxon>
        <taxon>Pseudomonadati</taxon>
        <taxon>Pseudomonadota</taxon>
        <taxon>Gammaproteobacteria</taxon>
        <taxon>Pseudomonadales</taxon>
        <taxon>Pseudomonadaceae</taxon>
        <taxon>Halopseudomonas</taxon>
    </lineage>
</organism>
<keyword evidence="2" id="KW-1185">Reference proteome</keyword>
<evidence type="ECO:0000313" key="2">
    <source>
        <dbReference type="Proteomes" id="UP000463138"/>
    </source>
</evidence>
<dbReference type="Proteomes" id="UP000463138">
    <property type="component" value="Unassembled WGS sequence"/>
</dbReference>
<proteinExistence type="predicted"/>
<comment type="caution">
    <text evidence="1">The sequence shown here is derived from an EMBL/GenBank/DDBJ whole genome shotgun (WGS) entry which is preliminary data.</text>
</comment>
<dbReference type="OrthoDB" id="9858749at2"/>
<protein>
    <submittedName>
        <fullName evidence="1">Uncharacterized protein</fullName>
    </submittedName>
</protein>
<reference evidence="1 2" key="1">
    <citation type="submission" date="2018-07" db="EMBL/GenBank/DDBJ databases">
        <title>Pseudomonas laoshanensis sp. nov., isolated from soil.</title>
        <authorList>
            <person name="Sun J."/>
            <person name="Yu L."/>
            <person name="Wang M."/>
            <person name="Zhang C."/>
        </authorList>
    </citation>
    <scope>NUCLEOTIDE SEQUENCE [LARGE SCALE GENOMIC DNA]</scope>
    <source>
        <strain evidence="1 2">Y22</strain>
    </source>
</reference>
<gene>
    <name evidence="1" type="ORF">DT594_09430</name>
</gene>